<evidence type="ECO:0000313" key="5">
    <source>
        <dbReference type="Proteomes" id="UP000244682"/>
    </source>
</evidence>
<dbReference type="Proteomes" id="UP001182247">
    <property type="component" value="Unassembled WGS sequence"/>
</dbReference>
<dbReference type="EMBL" id="ABKJEP030000017">
    <property type="protein sequence ID" value="EMO9456378.1"/>
    <property type="molecule type" value="Genomic_DNA"/>
</dbReference>
<dbReference type="GeneID" id="93361524"/>
<protein>
    <submittedName>
        <fullName evidence="3">Tellurium resistance protein TerW</fullName>
    </submittedName>
</protein>
<dbReference type="EMBL" id="JAPKIY010000002">
    <property type="protein sequence ID" value="MDS0896512.1"/>
    <property type="molecule type" value="Genomic_DNA"/>
</dbReference>
<dbReference type="Proteomes" id="UP000650477">
    <property type="component" value="Unassembled WGS sequence"/>
</dbReference>
<sequence length="160" mass="18175">MQLSTRQVRLFTLATLLGTGKPVPSDEILATLRCSEATLTRTFKELRDTWSAEIRYRKASHTYEMTDSGTLDRKTLKKMSEELENHNGQKSVYYSGKVSLDKEKKKAVSLSLTGTTVRKIAHLSMLSGKTRSDAVEMLVNLHIDELIESIIRRNESQQKK</sequence>
<reference evidence="2" key="4">
    <citation type="submission" date="2024-02" db="EMBL/GenBank/DDBJ databases">
        <authorList>
            <consortium name="Clinical and Environmental Microbiology Branch: Whole genome sequencing antimicrobial resistance pathogens in the healthcare setting"/>
        </authorList>
    </citation>
    <scope>NUCLEOTIDE SEQUENCE</scope>
    <source>
        <strain evidence="2">2023KU-00017</strain>
    </source>
</reference>
<evidence type="ECO:0000313" key="2">
    <source>
        <dbReference type="EMBL" id="EMO9456378.1"/>
    </source>
</evidence>
<dbReference type="EMBL" id="PKLF01000001">
    <property type="protein sequence ID" value="MBE8610942.1"/>
    <property type="molecule type" value="Genomic_DNA"/>
</dbReference>
<reference evidence="3" key="1">
    <citation type="submission" date="2017-12" db="EMBL/GenBank/DDBJ databases">
        <title>Genome sequencing and analysis.</title>
        <authorList>
            <person name="Huang Y.-T."/>
        </authorList>
    </citation>
    <scope>NUCLEOTIDE SEQUENCE</scope>
    <source>
        <strain evidence="3">VGH116</strain>
    </source>
</reference>
<evidence type="ECO:0000313" key="3">
    <source>
        <dbReference type="EMBL" id="MBE8610942.1"/>
    </source>
</evidence>
<accession>A0A1M7KTT9</accession>
<reference evidence="1 5" key="2">
    <citation type="submission" date="2018-04" db="EMBL/GenBank/DDBJ databases">
        <title>Whole genome sequencing of Morganella morganii AR_0133.</title>
        <authorList>
            <person name="Conlan S."/>
            <person name="Thomas P.J."/>
            <person name="Mullikin J."/>
            <person name="Frank K.M."/>
            <person name="Segre J.A."/>
        </authorList>
    </citation>
    <scope>NUCLEOTIDE SEQUENCE [LARGE SCALE GENOMIC DNA]</scope>
    <source>
        <strain evidence="1 5">AR_0133</strain>
    </source>
</reference>
<organism evidence="3 6">
    <name type="scientific">Morganella morganii</name>
    <name type="common">Proteus morganii</name>
    <dbReference type="NCBI Taxonomy" id="582"/>
    <lineage>
        <taxon>Bacteria</taxon>
        <taxon>Pseudomonadati</taxon>
        <taxon>Pseudomonadota</taxon>
        <taxon>Gammaproteobacteria</taxon>
        <taxon>Enterobacterales</taxon>
        <taxon>Morganellaceae</taxon>
        <taxon>Morganella</taxon>
    </lineage>
</organism>
<evidence type="ECO:0000313" key="6">
    <source>
        <dbReference type="Proteomes" id="UP000650477"/>
    </source>
</evidence>
<evidence type="ECO:0000313" key="4">
    <source>
        <dbReference type="EMBL" id="MDS0896512.1"/>
    </source>
</evidence>
<name>A0A1M7KTT9_MORMO</name>
<gene>
    <name evidence="1" type="ORF">AM380_02095</name>
    <name evidence="3" type="ORF">CYG68_00665</name>
    <name evidence="4" type="ORF">OSC06_00900</name>
    <name evidence="2" type="ORF">PN925_001749</name>
</gene>
<dbReference type="RefSeq" id="WP_004235942.1">
    <property type="nucleotide sequence ID" value="NZ_ABGYJJ040000001.1"/>
</dbReference>
<evidence type="ECO:0000313" key="1">
    <source>
        <dbReference type="EMBL" id="AWC92521.1"/>
    </source>
</evidence>
<dbReference type="AlphaFoldDB" id="A0A1M7KTT9"/>
<reference evidence="4" key="3">
    <citation type="submission" date="2023-02" db="EMBL/GenBank/DDBJ databases">
        <title>Detection, antimicrobial susceptibility and genomic characterization of NDM-producing species of Morganellaceae, Yersiniaceae, and Enterobacteriaceae other than Klebsiella.</title>
        <authorList>
            <person name="Camargo C.H."/>
            <person name="Sacchi C.T."/>
            <person name="Campos K.R."/>
        </authorList>
    </citation>
    <scope>NUCLEOTIDE SEQUENCE</scope>
    <source>
        <strain evidence="4">1189_21</strain>
    </source>
</reference>
<dbReference type="Proteomes" id="UP000244682">
    <property type="component" value="Chromosome"/>
</dbReference>
<proteinExistence type="predicted"/>
<dbReference type="EMBL" id="CP028956">
    <property type="protein sequence ID" value="AWC92521.1"/>
    <property type="molecule type" value="Genomic_DNA"/>
</dbReference>